<name>A0A140L8Y0_9FIRM</name>
<evidence type="ECO:0000313" key="3">
    <source>
        <dbReference type="Proteomes" id="UP000070456"/>
    </source>
</evidence>
<keyword evidence="1" id="KW-0472">Membrane</keyword>
<keyword evidence="1" id="KW-0812">Transmembrane</keyword>
<gene>
    <name evidence="2" type="ORF">AN619_05320</name>
</gene>
<accession>A0A140L8Y0</accession>
<dbReference type="PATRIC" id="fig|520762.4.peg.607"/>
<dbReference type="EMBL" id="LOEE01000019">
    <property type="protein sequence ID" value="KXG77005.1"/>
    <property type="molecule type" value="Genomic_DNA"/>
</dbReference>
<comment type="caution">
    <text evidence="2">The sequence shown here is derived from an EMBL/GenBank/DDBJ whole genome shotgun (WGS) entry which is preliminary data.</text>
</comment>
<reference evidence="2 3" key="1">
    <citation type="submission" date="2015-12" db="EMBL/GenBank/DDBJ databases">
        <title>Draft genome sequence of the thermoanaerobe Thermotalea metallivorans, an isolate from the runoff channel of the Great Artesian Basin, Australia.</title>
        <authorList>
            <person name="Patel B.K."/>
        </authorList>
    </citation>
    <scope>NUCLEOTIDE SEQUENCE [LARGE SCALE GENOMIC DNA]</scope>
    <source>
        <strain evidence="2 3">B2-1</strain>
    </source>
</reference>
<proteinExistence type="predicted"/>
<dbReference type="AlphaFoldDB" id="A0A140L8Y0"/>
<sequence length="121" mass="14245">MWKKEPFAALTFYMGLVVPIAAPVVVVYNFIYVPLFYQVFPMTYLVGILSMALLMSAVQLMLRKSTTWLFGFLFCLFYEAVLLWQMPVAWFTFWKSTWGTRMTPSDKLEQQKKRNKMEKAS</sequence>
<protein>
    <submittedName>
        <fullName evidence="2">Uncharacterized protein</fullName>
    </submittedName>
</protein>
<organism evidence="2 3">
    <name type="scientific">Thermotalea metallivorans</name>
    <dbReference type="NCBI Taxonomy" id="520762"/>
    <lineage>
        <taxon>Bacteria</taxon>
        <taxon>Bacillati</taxon>
        <taxon>Bacillota</taxon>
        <taxon>Clostridia</taxon>
        <taxon>Peptostreptococcales</taxon>
        <taxon>Thermotaleaceae</taxon>
        <taxon>Thermotalea</taxon>
    </lineage>
</organism>
<keyword evidence="1" id="KW-1133">Transmembrane helix</keyword>
<feature type="transmembrane region" description="Helical" evidence="1">
    <location>
        <begin position="43"/>
        <end position="62"/>
    </location>
</feature>
<feature type="transmembrane region" description="Helical" evidence="1">
    <location>
        <begin position="69"/>
        <end position="93"/>
    </location>
</feature>
<dbReference type="Proteomes" id="UP000070456">
    <property type="component" value="Unassembled WGS sequence"/>
</dbReference>
<evidence type="ECO:0000313" key="2">
    <source>
        <dbReference type="EMBL" id="KXG77005.1"/>
    </source>
</evidence>
<feature type="transmembrane region" description="Helical" evidence="1">
    <location>
        <begin position="7"/>
        <end position="31"/>
    </location>
</feature>
<evidence type="ECO:0000256" key="1">
    <source>
        <dbReference type="SAM" id="Phobius"/>
    </source>
</evidence>
<keyword evidence="3" id="KW-1185">Reference proteome</keyword>
<dbReference type="STRING" id="520762.AN619_05320"/>